<evidence type="ECO:0000313" key="1">
    <source>
        <dbReference type="EMBL" id="RKF16909.1"/>
    </source>
</evidence>
<reference evidence="1 2" key="1">
    <citation type="submission" date="2018-09" db="EMBL/GenBank/DDBJ databases">
        <title>Roseovarius spongiae sp. nov., isolated from a marine sponge.</title>
        <authorList>
            <person name="Zhuang L."/>
            <person name="Luo L."/>
        </authorList>
    </citation>
    <scope>NUCLEOTIDE SEQUENCE [LARGE SCALE GENOMIC DNA]</scope>
    <source>
        <strain evidence="1 2">HN-E21</strain>
    </source>
</reference>
<protein>
    <submittedName>
        <fullName evidence="1">Uncharacterized protein</fullName>
    </submittedName>
</protein>
<keyword evidence="2" id="KW-1185">Reference proteome</keyword>
<dbReference type="Proteomes" id="UP000281128">
    <property type="component" value="Unassembled WGS sequence"/>
</dbReference>
<comment type="caution">
    <text evidence="1">The sequence shown here is derived from an EMBL/GenBank/DDBJ whole genome shotgun (WGS) entry which is preliminary data.</text>
</comment>
<organism evidence="1 2">
    <name type="scientific">Roseovarius spongiae</name>
    <dbReference type="NCBI Taxonomy" id="2320272"/>
    <lineage>
        <taxon>Bacteria</taxon>
        <taxon>Pseudomonadati</taxon>
        <taxon>Pseudomonadota</taxon>
        <taxon>Alphaproteobacteria</taxon>
        <taxon>Rhodobacterales</taxon>
        <taxon>Roseobacteraceae</taxon>
        <taxon>Roseovarius</taxon>
    </lineage>
</organism>
<dbReference type="EMBL" id="RAPE01000001">
    <property type="protein sequence ID" value="RKF16909.1"/>
    <property type="molecule type" value="Genomic_DNA"/>
</dbReference>
<gene>
    <name evidence="1" type="ORF">D6850_05100</name>
</gene>
<dbReference type="AlphaFoldDB" id="A0A3A8AZA1"/>
<name>A0A3A8AZA1_9RHOB</name>
<evidence type="ECO:0000313" key="2">
    <source>
        <dbReference type="Proteomes" id="UP000281128"/>
    </source>
</evidence>
<accession>A0A3A8AZA1</accession>
<dbReference type="RefSeq" id="WP_121164378.1">
    <property type="nucleotide sequence ID" value="NZ_RAPE01000001.1"/>
</dbReference>
<dbReference type="OrthoDB" id="9837669at2"/>
<proteinExistence type="predicted"/>
<sequence length="129" mass="14046">MTIKLSDLPSEAIEKLKPLSFHDFKMLAIDARRMCEGEILAELPTNSMEAAKDANACRIRGATTIDVDAAEGFVESALEVASTALANPDFDSTDAIHLHRIIRAVVNAQQASMSNMREANRCLRAAICK</sequence>